<reference evidence="2 3" key="1">
    <citation type="submission" date="2016-10" db="EMBL/GenBank/DDBJ databases">
        <authorList>
            <person name="de Groot N.N."/>
        </authorList>
    </citation>
    <scope>NUCLEOTIDE SEQUENCE [LARGE SCALE GENOMIC DNA]</scope>
    <source>
        <strain evidence="2 3">JCM 18415</strain>
    </source>
</reference>
<dbReference type="AlphaFoldDB" id="A0A1I6B5P3"/>
<dbReference type="Proteomes" id="UP000242815">
    <property type="component" value="Unassembled WGS sequence"/>
</dbReference>
<dbReference type="OrthoDB" id="9927965at2"/>
<accession>A0A1I6B5P3</accession>
<gene>
    <name evidence="2" type="ORF">SAMN05216578_103161</name>
</gene>
<name>A0A1I6B5P3_9GAMM</name>
<dbReference type="STRING" id="1002526.SAMN05216578_103161"/>
<evidence type="ECO:0000259" key="1">
    <source>
        <dbReference type="Pfam" id="PF11127"/>
    </source>
</evidence>
<dbReference type="EMBL" id="FOYD01000003">
    <property type="protein sequence ID" value="SFQ76243.1"/>
    <property type="molecule type" value="Genomic_DNA"/>
</dbReference>
<dbReference type="InterPro" id="IPR021309">
    <property type="entry name" value="YgaP-like_TM"/>
</dbReference>
<feature type="domain" description="Inner membrane protein YgaP-like transmembrane" evidence="1">
    <location>
        <begin position="14"/>
        <end position="68"/>
    </location>
</feature>
<organism evidence="2 3">
    <name type="scientific">Halopseudomonas formosensis</name>
    <dbReference type="NCBI Taxonomy" id="1002526"/>
    <lineage>
        <taxon>Bacteria</taxon>
        <taxon>Pseudomonadati</taxon>
        <taxon>Pseudomonadota</taxon>
        <taxon>Gammaproteobacteria</taxon>
        <taxon>Pseudomonadales</taxon>
        <taxon>Pseudomonadaceae</taxon>
        <taxon>Halopseudomonas</taxon>
    </lineage>
</organism>
<dbReference type="RefSeq" id="WP_090538034.1">
    <property type="nucleotide sequence ID" value="NZ_FOYD01000003.1"/>
</dbReference>
<evidence type="ECO:0000313" key="3">
    <source>
        <dbReference type="Proteomes" id="UP000242815"/>
    </source>
</evidence>
<dbReference type="Pfam" id="PF11127">
    <property type="entry name" value="YgaP-like_TM"/>
    <property type="match status" value="1"/>
</dbReference>
<protein>
    <recommendedName>
        <fullName evidence="1">Inner membrane protein YgaP-like transmembrane domain-containing protein</fullName>
    </recommendedName>
</protein>
<proteinExistence type="predicted"/>
<evidence type="ECO:0000313" key="2">
    <source>
        <dbReference type="EMBL" id="SFQ76243.1"/>
    </source>
</evidence>
<sequence>MYRAMRDLVKPPTHNVTSTEKWLSIGGGLLLIGKGLRRPGPLGWAHLAVGAVTVFRGVRGYCPAKQKLQEARQQRLASLPRPPATTGRR</sequence>